<reference evidence="5 6" key="1">
    <citation type="submission" date="2021-06" db="EMBL/GenBank/DDBJ databases">
        <title>Chromosome-level genome assembly of the red-tail catfish (Hemibagrus wyckioides).</title>
        <authorList>
            <person name="Shao F."/>
        </authorList>
    </citation>
    <scope>NUCLEOTIDE SEQUENCE [LARGE SCALE GENOMIC DNA]</scope>
    <source>
        <strain evidence="5">EC202008001</strain>
        <tissue evidence="5">Blood</tissue>
    </source>
</reference>
<dbReference type="CDD" id="cd00063">
    <property type="entry name" value="FN3"/>
    <property type="match status" value="1"/>
</dbReference>
<evidence type="ECO:0000259" key="4">
    <source>
        <dbReference type="Pfam" id="PF09294"/>
    </source>
</evidence>
<dbReference type="GO" id="GO:0004896">
    <property type="term" value="F:cytokine receptor activity"/>
    <property type="evidence" value="ECO:0007669"/>
    <property type="project" value="TreeGrafter"/>
</dbReference>
<dbReference type="EMBL" id="JAHKSW010000006">
    <property type="protein sequence ID" value="KAG7331828.1"/>
    <property type="molecule type" value="Genomic_DNA"/>
</dbReference>
<organism evidence="5 6">
    <name type="scientific">Hemibagrus wyckioides</name>
    <dbReference type="NCBI Taxonomy" id="337641"/>
    <lineage>
        <taxon>Eukaryota</taxon>
        <taxon>Metazoa</taxon>
        <taxon>Chordata</taxon>
        <taxon>Craniata</taxon>
        <taxon>Vertebrata</taxon>
        <taxon>Euteleostomi</taxon>
        <taxon>Actinopterygii</taxon>
        <taxon>Neopterygii</taxon>
        <taxon>Teleostei</taxon>
        <taxon>Ostariophysi</taxon>
        <taxon>Siluriformes</taxon>
        <taxon>Bagridae</taxon>
        <taxon>Hemibagrus</taxon>
    </lineage>
</organism>
<comment type="caution">
    <text evidence="5">The sequence shown here is derived from an EMBL/GenBank/DDBJ whole genome shotgun (WGS) entry which is preliminary data.</text>
</comment>
<evidence type="ECO:0000313" key="5">
    <source>
        <dbReference type="EMBL" id="KAG7331828.1"/>
    </source>
</evidence>
<evidence type="ECO:0000259" key="3">
    <source>
        <dbReference type="Pfam" id="PF01108"/>
    </source>
</evidence>
<dbReference type="PANTHER" id="PTHR20859">
    <property type="entry name" value="INTERFERON/INTERLEUKIN RECEPTOR"/>
    <property type="match status" value="1"/>
</dbReference>
<feature type="chain" id="PRO_5038680159" description="Interleukin-20 receptor subunit alpha-like" evidence="2">
    <location>
        <begin position="21"/>
        <end position="516"/>
    </location>
</feature>
<dbReference type="OrthoDB" id="9909056at2759"/>
<evidence type="ECO:0000256" key="1">
    <source>
        <dbReference type="SAM" id="Phobius"/>
    </source>
</evidence>
<keyword evidence="1" id="KW-1133">Transmembrane helix</keyword>
<evidence type="ECO:0000313" key="6">
    <source>
        <dbReference type="Proteomes" id="UP000824219"/>
    </source>
</evidence>
<dbReference type="InterPro" id="IPR013783">
    <property type="entry name" value="Ig-like_fold"/>
</dbReference>
<dbReference type="AlphaFoldDB" id="A0A9D3P2P9"/>
<evidence type="ECO:0008006" key="7">
    <source>
        <dbReference type="Google" id="ProtNLM"/>
    </source>
</evidence>
<keyword evidence="1" id="KW-0472">Membrane</keyword>
<dbReference type="Proteomes" id="UP000824219">
    <property type="component" value="Linkage Group LG06"/>
</dbReference>
<feature type="domain" description="Interferon/interleukin receptor" evidence="4">
    <location>
        <begin position="132"/>
        <end position="235"/>
    </location>
</feature>
<evidence type="ECO:0000256" key="2">
    <source>
        <dbReference type="SAM" id="SignalP"/>
    </source>
</evidence>
<dbReference type="Pfam" id="PF09294">
    <property type="entry name" value="Interfer-bind"/>
    <property type="match status" value="1"/>
</dbReference>
<dbReference type="SUPFAM" id="SSF49265">
    <property type="entry name" value="Fibronectin type III"/>
    <property type="match status" value="2"/>
</dbReference>
<feature type="transmembrane region" description="Helical" evidence="1">
    <location>
        <begin position="244"/>
        <end position="273"/>
    </location>
</feature>
<name>A0A9D3P2P9_9TELE</name>
<protein>
    <recommendedName>
        <fullName evidence="7">Interleukin-20 receptor subunit alpha-like</fullName>
    </recommendedName>
</protein>
<keyword evidence="6" id="KW-1185">Reference proteome</keyword>
<dbReference type="GO" id="GO:0005886">
    <property type="term" value="C:plasma membrane"/>
    <property type="evidence" value="ECO:0007669"/>
    <property type="project" value="TreeGrafter"/>
</dbReference>
<feature type="domain" description="Fibronectin type-III" evidence="3">
    <location>
        <begin position="9"/>
        <end position="120"/>
    </location>
</feature>
<dbReference type="InterPro" id="IPR050650">
    <property type="entry name" value="Type-II_Cytokine-TF_Rcpt"/>
</dbReference>
<dbReference type="InterPro" id="IPR015373">
    <property type="entry name" value="Interferon/interleukin_rcp_dom"/>
</dbReference>
<dbReference type="PANTHER" id="PTHR20859:SF86">
    <property type="entry name" value="INTERLEUKIN-20 RECEPTOR SUBUNIT ALPHA"/>
    <property type="match status" value="1"/>
</dbReference>
<accession>A0A9D3P2P9</accession>
<dbReference type="Pfam" id="PF01108">
    <property type="entry name" value="Tissue_fac"/>
    <property type="match status" value="1"/>
</dbReference>
<keyword evidence="1" id="KW-0812">Transmembrane</keyword>
<dbReference type="InterPro" id="IPR036116">
    <property type="entry name" value="FN3_sf"/>
</dbReference>
<dbReference type="PROSITE" id="PS51257">
    <property type="entry name" value="PROKAR_LIPOPROTEIN"/>
    <property type="match status" value="1"/>
</dbReference>
<feature type="signal peptide" evidence="2">
    <location>
        <begin position="1"/>
        <end position="20"/>
    </location>
</feature>
<dbReference type="InterPro" id="IPR003961">
    <property type="entry name" value="FN3_dom"/>
</dbReference>
<keyword evidence="2" id="KW-0732">Signal</keyword>
<sequence>MLKFLPAALCVLLSVSCLRADEERELAAPRDVHFHSVNLRNTVHWSSGTADTQGTTYTVEYAIYGDAVDVEGSEQVVWRPAQQCADITQTECDVTEQTGDIEEEYYVRVRANGREGHSEWTETDRRLRLADTVLGPPQLNISVVESKLQVKLSGPFRWRSLGKKRQSMFNIFPHMVYNISVYNNSSKRMQHFLQAKKLLQHGPLEYNSEYCVRAEVLSMSLHLTSTLSDWICISTADDPFKSQMLLLMLGGILPTAICLFVLVAVGGFAYYYICGHKPRLPKSVTDIQRDAEVERKLQTFQPEKHLPTINVIIINNTNLSTGESKHSFLSSLHHGVDVPERLPLPEVRETMGGDYAAQNVQQTSAAAASCPQSRRSSLSEEYCWVHQEDRNQVAYCPNNSKVVPQCVGGISSYMAQTGITEQAQETYEEEEEIQTTFCNWDLDTSHLQLDFPLLSRFRLETSETTETQKRVTKTQMPRRPDLTSVVVKQASEEAGDDDLLLNLEKHWDLQVQSSTE</sequence>
<gene>
    <name evidence="5" type="ORF">KOW79_005797</name>
</gene>
<proteinExistence type="predicted"/>
<dbReference type="Gene3D" id="2.60.40.10">
    <property type="entry name" value="Immunoglobulins"/>
    <property type="match status" value="2"/>
</dbReference>